<reference evidence="2" key="1">
    <citation type="submission" date="2022-07" db="EMBL/GenBank/DDBJ databases">
        <title>Genome Sequence of Physisporinus lineatus.</title>
        <authorList>
            <person name="Buettner E."/>
        </authorList>
    </citation>
    <scope>NUCLEOTIDE SEQUENCE</scope>
    <source>
        <strain evidence="2">VT162</strain>
    </source>
</reference>
<feature type="transmembrane region" description="Helical" evidence="1">
    <location>
        <begin position="121"/>
        <end position="144"/>
    </location>
</feature>
<sequence>MYSNSTKFVPHYGEIDVQKFHCHKLIGGNPVHDSSKLCVQLCSPTQVGRFTEISAIAFMVLRHYALWDGNKKALFALVAVFIVTYGTTIALAGVTVKSFYHHMSYSPVVRMCVIDYKPPTFLGVWCGTVAFDLFTIFLTIGNALDRPHRQSVRLIAELNRDGAFFFFTLFCEEYYSCVGLAALSHRKTIRTGLRLLNLLLSVILGAQDMFLIVFFVWAMISITMSRLVLRVEILKAKAGVPPWSMSNHLNDDEWPLMPIHVKSAELETATGPLLSPR</sequence>
<evidence type="ECO:0000313" key="3">
    <source>
        <dbReference type="Proteomes" id="UP001212997"/>
    </source>
</evidence>
<dbReference type="AlphaFoldDB" id="A0AAD5YGF9"/>
<dbReference type="Proteomes" id="UP001212997">
    <property type="component" value="Unassembled WGS sequence"/>
</dbReference>
<keyword evidence="1" id="KW-0812">Transmembrane</keyword>
<gene>
    <name evidence="2" type="ORF">NLI96_g3604</name>
</gene>
<organism evidence="2 3">
    <name type="scientific">Meripilus lineatus</name>
    <dbReference type="NCBI Taxonomy" id="2056292"/>
    <lineage>
        <taxon>Eukaryota</taxon>
        <taxon>Fungi</taxon>
        <taxon>Dikarya</taxon>
        <taxon>Basidiomycota</taxon>
        <taxon>Agaricomycotina</taxon>
        <taxon>Agaricomycetes</taxon>
        <taxon>Polyporales</taxon>
        <taxon>Meripilaceae</taxon>
        <taxon>Meripilus</taxon>
    </lineage>
</organism>
<proteinExistence type="predicted"/>
<comment type="caution">
    <text evidence="2">The sequence shown here is derived from an EMBL/GenBank/DDBJ whole genome shotgun (WGS) entry which is preliminary data.</text>
</comment>
<evidence type="ECO:0000313" key="2">
    <source>
        <dbReference type="EMBL" id="KAJ3487351.1"/>
    </source>
</evidence>
<accession>A0AAD5YGF9</accession>
<keyword evidence="3" id="KW-1185">Reference proteome</keyword>
<dbReference type="EMBL" id="JANAWD010000094">
    <property type="protein sequence ID" value="KAJ3487351.1"/>
    <property type="molecule type" value="Genomic_DNA"/>
</dbReference>
<name>A0AAD5YGF9_9APHY</name>
<keyword evidence="1" id="KW-0472">Membrane</keyword>
<feature type="transmembrane region" description="Helical" evidence="1">
    <location>
        <begin position="73"/>
        <end position="100"/>
    </location>
</feature>
<feature type="transmembrane region" description="Helical" evidence="1">
    <location>
        <begin position="195"/>
        <end position="220"/>
    </location>
</feature>
<keyword evidence="1" id="KW-1133">Transmembrane helix</keyword>
<protein>
    <submittedName>
        <fullName evidence="2">Uncharacterized protein</fullName>
    </submittedName>
</protein>
<evidence type="ECO:0000256" key="1">
    <source>
        <dbReference type="SAM" id="Phobius"/>
    </source>
</evidence>